<name>A0ABR4ECS5_9PEZI</name>
<dbReference type="PANTHER" id="PTHR47706:SF9">
    <property type="entry name" value="NMRA-LIKE DOMAIN-CONTAINING PROTEIN-RELATED"/>
    <property type="match status" value="1"/>
</dbReference>
<dbReference type="InterPro" id="IPR016040">
    <property type="entry name" value="NAD(P)-bd_dom"/>
</dbReference>
<accession>A0ABR4ECS5</accession>
<protein>
    <recommendedName>
        <fullName evidence="4">NAD(P)-binding domain-containing protein</fullName>
    </recommendedName>
</protein>
<evidence type="ECO:0000256" key="3">
    <source>
        <dbReference type="ARBA" id="ARBA00023002"/>
    </source>
</evidence>
<dbReference type="SUPFAM" id="SSF51735">
    <property type="entry name" value="NAD(P)-binding Rossmann-fold domains"/>
    <property type="match status" value="1"/>
</dbReference>
<evidence type="ECO:0000259" key="4">
    <source>
        <dbReference type="Pfam" id="PF13460"/>
    </source>
</evidence>
<gene>
    <name evidence="5" type="ORF">FJTKL_12703</name>
</gene>
<dbReference type="InterPro" id="IPR051609">
    <property type="entry name" value="NmrA/Isoflavone_reductase-like"/>
</dbReference>
<dbReference type="Pfam" id="PF13460">
    <property type="entry name" value="NAD_binding_10"/>
    <property type="match status" value="1"/>
</dbReference>
<dbReference type="Gene3D" id="3.40.50.720">
    <property type="entry name" value="NAD(P)-binding Rossmann-like Domain"/>
    <property type="match status" value="1"/>
</dbReference>
<keyword evidence="2" id="KW-0521">NADP</keyword>
<sequence>MIYSYRLFKASLFGSAVLPELVKGGYEVTLLSRSEKPHEDLPSTVRLVIVDYNDTASLTNALKGQDAVVSTVGMRVFLVRS</sequence>
<dbReference type="EMBL" id="JBAWTH010000068">
    <property type="protein sequence ID" value="KAL2280251.1"/>
    <property type="molecule type" value="Genomic_DNA"/>
</dbReference>
<reference evidence="5 6" key="1">
    <citation type="submission" date="2024-03" db="EMBL/GenBank/DDBJ databases">
        <title>A high-quality draft genome sequence of Diaporthe vaccinii, a causative agent of upright dieback and viscid rot disease in cranberry plants.</title>
        <authorList>
            <person name="Sarrasin M."/>
            <person name="Lang B.F."/>
            <person name="Burger G."/>
        </authorList>
    </citation>
    <scope>NUCLEOTIDE SEQUENCE [LARGE SCALE GENOMIC DNA]</scope>
    <source>
        <strain evidence="5 6">IS7</strain>
    </source>
</reference>
<evidence type="ECO:0000313" key="6">
    <source>
        <dbReference type="Proteomes" id="UP001600888"/>
    </source>
</evidence>
<evidence type="ECO:0000256" key="1">
    <source>
        <dbReference type="ARBA" id="ARBA00005725"/>
    </source>
</evidence>
<dbReference type="Proteomes" id="UP001600888">
    <property type="component" value="Unassembled WGS sequence"/>
</dbReference>
<evidence type="ECO:0000313" key="5">
    <source>
        <dbReference type="EMBL" id="KAL2280251.1"/>
    </source>
</evidence>
<dbReference type="PANTHER" id="PTHR47706">
    <property type="entry name" value="NMRA-LIKE FAMILY PROTEIN"/>
    <property type="match status" value="1"/>
</dbReference>
<comment type="similarity">
    <text evidence="1">Belongs to the NmrA-type oxidoreductase family. Isoflavone reductase subfamily.</text>
</comment>
<comment type="caution">
    <text evidence="5">The sequence shown here is derived from an EMBL/GenBank/DDBJ whole genome shotgun (WGS) entry which is preliminary data.</text>
</comment>
<dbReference type="InterPro" id="IPR036291">
    <property type="entry name" value="NAD(P)-bd_dom_sf"/>
</dbReference>
<keyword evidence="3" id="KW-0560">Oxidoreductase</keyword>
<keyword evidence="6" id="KW-1185">Reference proteome</keyword>
<organism evidence="5 6">
    <name type="scientific">Diaporthe vaccinii</name>
    <dbReference type="NCBI Taxonomy" id="105482"/>
    <lineage>
        <taxon>Eukaryota</taxon>
        <taxon>Fungi</taxon>
        <taxon>Dikarya</taxon>
        <taxon>Ascomycota</taxon>
        <taxon>Pezizomycotina</taxon>
        <taxon>Sordariomycetes</taxon>
        <taxon>Sordariomycetidae</taxon>
        <taxon>Diaporthales</taxon>
        <taxon>Diaporthaceae</taxon>
        <taxon>Diaporthe</taxon>
        <taxon>Diaporthe eres species complex</taxon>
    </lineage>
</organism>
<feature type="domain" description="NAD(P)-binding" evidence="4">
    <location>
        <begin position="14"/>
        <end position="73"/>
    </location>
</feature>
<proteinExistence type="inferred from homology"/>
<evidence type="ECO:0000256" key="2">
    <source>
        <dbReference type="ARBA" id="ARBA00022857"/>
    </source>
</evidence>